<dbReference type="InterPro" id="IPR052729">
    <property type="entry name" value="Acyl/Acetyltrans_Enzymes"/>
</dbReference>
<accession>A0A1V8M288</accession>
<reference evidence="2 3" key="1">
    <citation type="submission" date="2015-12" db="EMBL/GenBank/DDBJ databases">
        <authorList>
            <person name="Shamseldin A."/>
            <person name="Moawad H."/>
            <person name="Abd El-Rahim W.M."/>
            <person name="Sadowsky M.J."/>
        </authorList>
    </citation>
    <scope>NUCLEOTIDE SEQUENCE [LARGE SCALE GENOMIC DNA]</scope>
    <source>
        <strain evidence="2 3">WF1</strain>
    </source>
</reference>
<comment type="caution">
    <text evidence="2">The sequence shown here is derived from an EMBL/GenBank/DDBJ whole genome shotgun (WGS) entry which is preliminary data.</text>
</comment>
<dbReference type="InterPro" id="IPR041496">
    <property type="entry name" value="YitH/HolE_GNAT"/>
</dbReference>
<name>A0A1V8M288_9GAMM</name>
<dbReference type="Pfam" id="PF18014">
    <property type="entry name" value="Acetyltransf_18"/>
    <property type="match status" value="1"/>
</dbReference>
<dbReference type="CDD" id="cd04301">
    <property type="entry name" value="NAT_SF"/>
    <property type="match status" value="1"/>
</dbReference>
<evidence type="ECO:0000313" key="3">
    <source>
        <dbReference type="Proteomes" id="UP000191980"/>
    </source>
</evidence>
<proteinExistence type="predicted"/>
<dbReference type="EMBL" id="LPUF01000003">
    <property type="protein sequence ID" value="OQK15674.1"/>
    <property type="molecule type" value="Genomic_DNA"/>
</dbReference>
<dbReference type="SUPFAM" id="SSF55729">
    <property type="entry name" value="Acyl-CoA N-acyltransferases (Nat)"/>
    <property type="match status" value="1"/>
</dbReference>
<feature type="domain" description="N-acetyltransferase" evidence="1">
    <location>
        <begin position="5"/>
        <end position="137"/>
    </location>
</feature>
<evidence type="ECO:0000313" key="2">
    <source>
        <dbReference type="EMBL" id="OQK15674.1"/>
    </source>
</evidence>
<dbReference type="STRING" id="1420851.AU255_15780"/>
<organism evidence="2 3">
    <name type="scientific">Methyloprofundus sedimenti</name>
    <dbReference type="NCBI Taxonomy" id="1420851"/>
    <lineage>
        <taxon>Bacteria</taxon>
        <taxon>Pseudomonadati</taxon>
        <taxon>Pseudomonadota</taxon>
        <taxon>Gammaproteobacteria</taxon>
        <taxon>Methylococcales</taxon>
        <taxon>Methylococcaceae</taxon>
        <taxon>Methyloprofundus</taxon>
    </lineage>
</organism>
<keyword evidence="3" id="KW-1185">Reference proteome</keyword>
<dbReference type="PROSITE" id="PS51186">
    <property type="entry name" value="GNAT"/>
    <property type="match status" value="1"/>
</dbReference>
<dbReference type="Proteomes" id="UP000191980">
    <property type="component" value="Unassembled WGS sequence"/>
</dbReference>
<protein>
    <submittedName>
        <fullName evidence="2">Acetyltransferase</fullName>
    </submittedName>
</protein>
<sequence length="281" mass="32029">MKHTYHIRRMQADELHIAIDWASEEGWNPGLHDAETFYQADPDGFFVGELDDQIIAVGSAVCYDQDFAFCGLYIVHPDFRGQGYGLQLTQQRLRYVDTRNAGIDGVVENISIYERIGYRLAYHNMRYQGLARQSKLDQNAIVALSDINFAHLAAYDRQCFPAPRDAFLQAWINQPDSRAIAYVKQGKLMGYAVRRKCIEGHKIGPLFADSFVIARHLLTDLQQDIVGEAIFLDITEINPAAKRLVEQLKMQEVFSTGRMYLKSQPRLADEKIFGITTFELG</sequence>
<dbReference type="GO" id="GO:0016747">
    <property type="term" value="F:acyltransferase activity, transferring groups other than amino-acyl groups"/>
    <property type="evidence" value="ECO:0007669"/>
    <property type="project" value="InterPro"/>
</dbReference>
<dbReference type="RefSeq" id="WP_080523911.1">
    <property type="nucleotide sequence ID" value="NZ_LPUF01000003.1"/>
</dbReference>
<evidence type="ECO:0000259" key="1">
    <source>
        <dbReference type="PROSITE" id="PS51186"/>
    </source>
</evidence>
<dbReference type="Pfam" id="PF13508">
    <property type="entry name" value="Acetyltransf_7"/>
    <property type="match status" value="1"/>
</dbReference>
<dbReference type="PANTHER" id="PTHR47237:SF1">
    <property type="entry name" value="SLL0310 PROTEIN"/>
    <property type="match status" value="1"/>
</dbReference>
<dbReference type="AlphaFoldDB" id="A0A1V8M288"/>
<dbReference type="Gene3D" id="3.40.630.90">
    <property type="match status" value="1"/>
</dbReference>
<dbReference type="OrthoDB" id="20916at2"/>
<dbReference type="InterPro" id="IPR016181">
    <property type="entry name" value="Acyl_CoA_acyltransferase"/>
</dbReference>
<dbReference type="Gene3D" id="3.40.630.30">
    <property type="match status" value="1"/>
</dbReference>
<keyword evidence="2" id="KW-0808">Transferase</keyword>
<dbReference type="PANTHER" id="PTHR47237">
    <property type="entry name" value="SLL0310 PROTEIN"/>
    <property type="match status" value="1"/>
</dbReference>
<gene>
    <name evidence="2" type="ORF">AU255_15780</name>
</gene>
<dbReference type="InterPro" id="IPR000182">
    <property type="entry name" value="GNAT_dom"/>
</dbReference>